<protein>
    <submittedName>
        <fullName evidence="8">YihY/virulence factor BrkB family protein</fullName>
    </submittedName>
</protein>
<evidence type="ECO:0000256" key="4">
    <source>
        <dbReference type="ARBA" id="ARBA00022989"/>
    </source>
</evidence>
<comment type="subcellular location">
    <subcellularLocation>
        <location evidence="1">Cell membrane</location>
        <topology evidence="1">Multi-pass membrane protein</topology>
    </subcellularLocation>
</comment>
<name>A0A9D2IKV8_9FIRM</name>
<evidence type="ECO:0000313" key="9">
    <source>
        <dbReference type="Proteomes" id="UP000824017"/>
    </source>
</evidence>
<evidence type="ECO:0000256" key="7">
    <source>
        <dbReference type="SAM" id="Phobius"/>
    </source>
</evidence>
<comment type="caution">
    <text evidence="8">The sequence shown here is derived from an EMBL/GenBank/DDBJ whole genome shotgun (WGS) entry which is preliminary data.</text>
</comment>
<evidence type="ECO:0000256" key="5">
    <source>
        <dbReference type="ARBA" id="ARBA00023136"/>
    </source>
</evidence>
<gene>
    <name evidence="8" type="ORF">H9817_08375</name>
</gene>
<dbReference type="GO" id="GO:0005886">
    <property type="term" value="C:plasma membrane"/>
    <property type="evidence" value="ECO:0007669"/>
    <property type="project" value="UniProtKB-SubCell"/>
</dbReference>
<reference evidence="8" key="2">
    <citation type="submission" date="2021-04" db="EMBL/GenBank/DDBJ databases">
        <authorList>
            <person name="Gilroy R."/>
        </authorList>
    </citation>
    <scope>NUCLEOTIDE SEQUENCE</scope>
    <source>
        <strain evidence="8">ChiGjej1B1-13045</strain>
    </source>
</reference>
<dbReference type="Pfam" id="PF03631">
    <property type="entry name" value="Virul_fac_BrkB"/>
    <property type="match status" value="1"/>
</dbReference>
<keyword evidence="3 7" id="KW-0812">Transmembrane</keyword>
<evidence type="ECO:0000256" key="1">
    <source>
        <dbReference type="ARBA" id="ARBA00004651"/>
    </source>
</evidence>
<feature type="transmembrane region" description="Helical" evidence="7">
    <location>
        <begin position="241"/>
        <end position="263"/>
    </location>
</feature>
<feature type="transmembrane region" description="Helical" evidence="7">
    <location>
        <begin position="30"/>
        <end position="51"/>
    </location>
</feature>
<feature type="transmembrane region" description="Helical" evidence="7">
    <location>
        <begin position="133"/>
        <end position="152"/>
    </location>
</feature>
<dbReference type="PIRSF" id="PIRSF035875">
    <property type="entry name" value="RNase_BN"/>
    <property type="match status" value="1"/>
</dbReference>
<keyword evidence="5 7" id="KW-0472">Membrane</keyword>
<dbReference type="PANTHER" id="PTHR30213:SF0">
    <property type="entry name" value="UPF0761 MEMBRANE PROTEIN YIHY"/>
    <property type="match status" value="1"/>
</dbReference>
<feature type="compositionally biased region" description="Basic and acidic residues" evidence="6">
    <location>
        <begin position="288"/>
        <end position="303"/>
    </location>
</feature>
<evidence type="ECO:0000256" key="6">
    <source>
        <dbReference type="SAM" id="MobiDB-lite"/>
    </source>
</evidence>
<dbReference type="NCBIfam" id="TIGR00765">
    <property type="entry name" value="yihY_not_rbn"/>
    <property type="match status" value="1"/>
</dbReference>
<dbReference type="EMBL" id="DXCD01000219">
    <property type="protein sequence ID" value="HIZ13922.1"/>
    <property type="molecule type" value="Genomic_DNA"/>
</dbReference>
<dbReference type="PANTHER" id="PTHR30213">
    <property type="entry name" value="INNER MEMBRANE PROTEIN YHJD"/>
    <property type="match status" value="1"/>
</dbReference>
<feature type="transmembrane region" description="Helical" evidence="7">
    <location>
        <begin position="89"/>
        <end position="112"/>
    </location>
</feature>
<feature type="region of interest" description="Disordered" evidence="6">
    <location>
        <begin position="281"/>
        <end position="303"/>
    </location>
</feature>
<evidence type="ECO:0000313" key="8">
    <source>
        <dbReference type="EMBL" id="HIZ13922.1"/>
    </source>
</evidence>
<evidence type="ECO:0000256" key="3">
    <source>
        <dbReference type="ARBA" id="ARBA00022692"/>
    </source>
</evidence>
<proteinExistence type="predicted"/>
<accession>A0A9D2IKV8</accession>
<keyword evidence="4 7" id="KW-1133">Transmembrane helix</keyword>
<sequence>MEKRKQVKEQVLKVLETVNSHHTGAYAAQAAYFFVLSLIPIVLLLMTMVQYTDVTMNDVLNAILPVFPDSVTWLIKSIVIQVYNKSDGFITLTVIVALWSAGKGVLSVTSGLNCIYSNTETRNYFYLRIRASVYTVLFLLAIMLSLIISVFGNSISVMVYEYIPFLSRVVDFIMRIRTFVTLVVLTLFWDLVYKYLPNRGHGAKTTMRRQLPGAVFTACGWQLISFFFSMYLDIFTGFSNLYGGMTTLILIMLWLYVCMYIILLGGEINALLEGYGYTTGQRNGGHGPKQDRKREVKRERELE</sequence>
<feature type="transmembrane region" description="Helical" evidence="7">
    <location>
        <begin position="214"/>
        <end position="235"/>
    </location>
</feature>
<dbReference type="Proteomes" id="UP000824017">
    <property type="component" value="Unassembled WGS sequence"/>
</dbReference>
<feature type="transmembrane region" description="Helical" evidence="7">
    <location>
        <begin position="172"/>
        <end position="193"/>
    </location>
</feature>
<evidence type="ECO:0000256" key="2">
    <source>
        <dbReference type="ARBA" id="ARBA00022475"/>
    </source>
</evidence>
<dbReference type="AlphaFoldDB" id="A0A9D2IKV8"/>
<organism evidence="8 9">
    <name type="scientific">Candidatus Mediterraneibacter stercorigallinarum</name>
    <dbReference type="NCBI Taxonomy" id="2838686"/>
    <lineage>
        <taxon>Bacteria</taxon>
        <taxon>Bacillati</taxon>
        <taxon>Bacillota</taxon>
        <taxon>Clostridia</taxon>
        <taxon>Lachnospirales</taxon>
        <taxon>Lachnospiraceae</taxon>
        <taxon>Mediterraneibacter</taxon>
    </lineage>
</organism>
<keyword evidence="2" id="KW-1003">Cell membrane</keyword>
<dbReference type="InterPro" id="IPR017039">
    <property type="entry name" value="Virul_fac_BrkB"/>
</dbReference>
<reference evidence="8" key="1">
    <citation type="journal article" date="2021" name="PeerJ">
        <title>Extensive microbial diversity within the chicken gut microbiome revealed by metagenomics and culture.</title>
        <authorList>
            <person name="Gilroy R."/>
            <person name="Ravi A."/>
            <person name="Getino M."/>
            <person name="Pursley I."/>
            <person name="Horton D.L."/>
            <person name="Alikhan N.F."/>
            <person name="Baker D."/>
            <person name="Gharbi K."/>
            <person name="Hall N."/>
            <person name="Watson M."/>
            <person name="Adriaenssens E.M."/>
            <person name="Foster-Nyarko E."/>
            <person name="Jarju S."/>
            <person name="Secka A."/>
            <person name="Antonio M."/>
            <person name="Oren A."/>
            <person name="Chaudhuri R.R."/>
            <person name="La Ragione R."/>
            <person name="Hildebrand F."/>
            <person name="Pallen M.J."/>
        </authorList>
    </citation>
    <scope>NUCLEOTIDE SEQUENCE</scope>
    <source>
        <strain evidence="8">ChiGjej1B1-13045</strain>
    </source>
</reference>